<dbReference type="EMBL" id="GG704913">
    <property type="protein sequence ID" value="KJF60801.1"/>
    <property type="molecule type" value="Genomic_DNA"/>
</dbReference>
<proteinExistence type="predicted"/>
<gene>
    <name evidence="1" type="ORF">CIMG_13241</name>
</gene>
<keyword evidence="2" id="KW-1185">Reference proteome</keyword>
<dbReference type="AlphaFoldDB" id="A0A0D8JV43"/>
<reference evidence="2" key="1">
    <citation type="journal article" date="2009" name="Genome Res.">
        <title>Comparative genomic analyses of the human fungal pathogens Coccidioides and their relatives.</title>
        <authorList>
            <person name="Sharpton T.J."/>
            <person name="Stajich J.E."/>
            <person name="Rounsley S.D."/>
            <person name="Gardner M.J."/>
            <person name="Wortman J.R."/>
            <person name="Jordar V.S."/>
            <person name="Maiti R."/>
            <person name="Kodira C.D."/>
            <person name="Neafsey D.E."/>
            <person name="Zeng Q."/>
            <person name="Hung C.-Y."/>
            <person name="McMahan C."/>
            <person name="Muszewska A."/>
            <person name="Grynberg M."/>
            <person name="Mandel M.A."/>
            <person name="Kellner E.M."/>
            <person name="Barker B.M."/>
            <person name="Galgiani J.N."/>
            <person name="Orbach M.J."/>
            <person name="Kirkland T.N."/>
            <person name="Cole G.T."/>
            <person name="Henn M.R."/>
            <person name="Birren B.W."/>
            <person name="Taylor J.W."/>
        </authorList>
    </citation>
    <scope>NUCLEOTIDE SEQUENCE [LARGE SCALE GENOMIC DNA]</scope>
    <source>
        <strain evidence="2">RS</strain>
    </source>
</reference>
<dbReference type="Proteomes" id="UP000001261">
    <property type="component" value="Unassembled WGS sequence"/>
</dbReference>
<evidence type="ECO:0000313" key="2">
    <source>
        <dbReference type="Proteomes" id="UP000001261"/>
    </source>
</evidence>
<dbReference type="RefSeq" id="XP_004445063.1">
    <property type="nucleotide sequence ID" value="XM_004445006.1"/>
</dbReference>
<accession>A0A0D8JV43</accession>
<sequence>MNSSTIKMIFRTSTSSLRLRGLRTEHSNPRLGLQIRTCWGHQELETTPIVSSENGVAALARCRARGEAKQWMIGSNDVWCVLRRLLLWYCRVEKDETRLP</sequence>
<organism evidence="1 2">
    <name type="scientific">Coccidioides immitis (strain RS)</name>
    <name type="common">Valley fever fungus</name>
    <dbReference type="NCBI Taxonomy" id="246410"/>
    <lineage>
        <taxon>Eukaryota</taxon>
        <taxon>Fungi</taxon>
        <taxon>Dikarya</taxon>
        <taxon>Ascomycota</taxon>
        <taxon>Pezizomycotina</taxon>
        <taxon>Eurotiomycetes</taxon>
        <taxon>Eurotiomycetidae</taxon>
        <taxon>Onygenales</taxon>
        <taxon>Onygenaceae</taxon>
        <taxon>Coccidioides</taxon>
    </lineage>
</organism>
<dbReference type="InParanoid" id="A0A0D8JV43"/>
<reference evidence="2" key="2">
    <citation type="journal article" date="2010" name="Genome Res.">
        <title>Population genomic sequencing of Coccidioides fungi reveals recent hybridization and transposon control.</title>
        <authorList>
            <person name="Neafsey D.E."/>
            <person name="Barker B.M."/>
            <person name="Sharpton T.J."/>
            <person name="Stajich J.E."/>
            <person name="Park D.J."/>
            <person name="Whiston E."/>
            <person name="Hung C.-Y."/>
            <person name="McMahan C."/>
            <person name="White J."/>
            <person name="Sykes S."/>
            <person name="Heiman D."/>
            <person name="Young S."/>
            <person name="Zeng Q."/>
            <person name="Abouelleil A."/>
            <person name="Aftuck L."/>
            <person name="Bessette D."/>
            <person name="Brown A."/>
            <person name="FitzGerald M."/>
            <person name="Lui A."/>
            <person name="Macdonald J.P."/>
            <person name="Priest M."/>
            <person name="Orbach M.J."/>
            <person name="Galgiani J.N."/>
            <person name="Kirkland T.N."/>
            <person name="Cole G.T."/>
            <person name="Birren B.W."/>
            <person name="Henn M.R."/>
            <person name="Taylor J.W."/>
            <person name="Rounsley S.D."/>
        </authorList>
    </citation>
    <scope>GENOME REANNOTATION</scope>
    <source>
        <strain evidence="2">RS</strain>
    </source>
</reference>
<name>A0A0D8JV43_COCIM</name>
<dbReference type="GeneID" id="24164868"/>
<evidence type="ECO:0000313" key="1">
    <source>
        <dbReference type="EMBL" id="KJF60801.1"/>
    </source>
</evidence>
<dbReference type="VEuPathDB" id="FungiDB:CIMG_13241"/>
<dbReference type="KEGG" id="cim:CIMG_13241"/>
<protein>
    <submittedName>
        <fullName evidence="1">Uncharacterized protein</fullName>
    </submittedName>
</protein>